<reference evidence="2 3" key="1">
    <citation type="submission" date="2015-11" db="EMBL/GenBank/DDBJ databases">
        <authorList>
            <person name="Terry K."/>
            <person name="Dunbar D."/>
            <person name="Bradley K.W."/>
            <person name="Asai D.J."/>
            <person name="Bowman C.A."/>
            <person name="Russell D.A."/>
            <person name="Pope W.H."/>
            <person name="Jacobs-Sera D."/>
            <person name="Hendrix R.W."/>
            <person name="Hatfull G.F."/>
        </authorList>
    </citation>
    <scope>NUCLEOTIDE SEQUENCE [LARGE SCALE GENOMIC DNA]</scope>
</reference>
<dbReference type="KEGG" id="vg:40093132"/>
<dbReference type="GeneID" id="40093132"/>
<gene>
    <name evidence="2" type="primary">58</name>
    <name evidence="2" type="ORF">PRINCESSTRINA_58</name>
</gene>
<dbReference type="OrthoDB" id="23265at10239"/>
<evidence type="ECO:0000313" key="2">
    <source>
        <dbReference type="EMBL" id="ALY09904.1"/>
    </source>
</evidence>
<name>A0A0U4B590_9CAUD</name>
<proteinExistence type="predicted"/>
<accession>A0A0U4B590</accession>
<dbReference type="Proteomes" id="UP000229287">
    <property type="component" value="Segment"/>
</dbReference>
<dbReference type="EMBL" id="KU160660">
    <property type="protein sequence ID" value="ALY09904.1"/>
    <property type="molecule type" value="Genomic_DNA"/>
</dbReference>
<protein>
    <submittedName>
        <fullName evidence="2">Uncharacterized protein</fullName>
    </submittedName>
</protein>
<organism evidence="2 3">
    <name type="scientific">Arthrobacter phage PrincessTrina</name>
    <dbReference type="NCBI Taxonomy" id="1772328"/>
    <lineage>
        <taxon>Viruses</taxon>
        <taxon>Duplodnaviria</taxon>
        <taxon>Heunggongvirae</taxon>
        <taxon>Uroviricota</taxon>
        <taxon>Caudoviricetes</taxon>
        <taxon>Klausavirus</taxon>
        <taxon>Klausavirus princesstrina</taxon>
    </lineage>
</organism>
<evidence type="ECO:0000313" key="3">
    <source>
        <dbReference type="Proteomes" id="UP000229287"/>
    </source>
</evidence>
<keyword evidence="3" id="KW-1185">Reference proteome</keyword>
<sequence length="63" mass="6960">MTQWAVHTDGSPAHVWPLADTMEHDLEGHGENCTCQPVVEEIPREDGTTGHMISHNAKDGRPE</sequence>
<feature type="region of interest" description="Disordered" evidence="1">
    <location>
        <begin position="42"/>
        <end position="63"/>
    </location>
</feature>
<evidence type="ECO:0000256" key="1">
    <source>
        <dbReference type="SAM" id="MobiDB-lite"/>
    </source>
</evidence>
<dbReference type="RefSeq" id="YP_009616632.1">
    <property type="nucleotide sequence ID" value="NC_042053.1"/>
</dbReference>